<evidence type="ECO:0000313" key="23">
    <source>
        <dbReference type="Proteomes" id="UP000515135"/>
    </source>
</evidence>
<dbReference type="AlphaFoldDB" id="A0A6P4XEU2"/>
<dbReference type="Proteomes" id="UP000515135">
    <property type="component" value="Unplaced"/>
</dbReference>
<keyword evidence="4" id="KW-0479">Metal-binding</keyword>
<comment type="similarity">
    <text evidence="2">Belongs to the Nudix hydrolase family.</text>
</comment>
<dbReference type="SUPFAM" id="SSF55811">
    <property type="entry name" value="Nudix"/>
    <property type="match status" value="1"/>
</dbReference>
<dbReference type="PRINTS" id="PR01403">
    <property type="entry name" value="8OXTPHPHTASE"/>
</dbReference>
<comment type="subunit">
    <text evidence="3">Monomer.</text>
</comment>
<keyword evidence="6" id="KW-0460">Magnesium</keyword>
<dbReference type="OrthoDB" id="408303at2759"/>
<dbReference type="CDD" id="cd03427">
    <property type="entry name" value="NUDIX_MTH1_Nudt1"/>
    <property type="match status" value="1"/>
</dbReference>
<evidence type="ECO:0000256" key="1">
    <source>
        <dbReference type="ARBA" id="ARBA00001946"/>
    </source>
</evidence>
<proteinExistence type="inferred from homology"/>
<evidence type="ECO:0000256" key="8">
    <source>
        <dbReference type="ARBA" id="ARBA00024459"/>
    </source>
</evidence>
<evidence type="ECO:0000256" key="15">
    <source>
        <dbReference type="ARBA" id="ARBA00030682"/>
    </source>
</evidence>
<evidence type="ECO:0000256" key="13">
    <source>
        <dbReference type="ARBA" id="ARBA00029673"/>
    </source>
</evidence>
<organism evidence="23 24">
    <name type="scientific">Branchiostoma belcheri</name>
    <name type="common">Amphioxus</name>
    <dbReference type="NCBI Taxonomy" id="7741"/>
    <lineage>
        <taxon>Eukaryota</taxon>
        <taxon>Metazoa</taxon>
        <taxon>Chordata</taxon>
        <taxon>Cephalochordata</taxon>
        <taxon>Leptocardii</taxon>
        <taxon>Amphioxiformes</taxon>
        <taxon>Branchiostomatidae</taxon>
        <taxon>Branchiostoma</taxon>
    </lineage>
</organism>
<dbReference type="PANTHER" id="PTHR43758">
    <property type="entry name" value="7,8-DIHYDRO-8-OXOGUANINE TRIPHOSPHATASE"/>
    <property type="match status" value="1"/>
</dbReference>
<evidence type="ECO:0000256" key="11">
    <source>
        <dbReference type="ARBA" id="ARBA00026103"/>
    </source>
</evidence>
<dbReference type="EC" id="3.6.1.56" evidence="11"/>
<evidence type="ECO:0000256" key="19">
    <source>
        <dbReference type="ARBA" id="ARBA00048894"/>
    </source>
</evidence>
<comment type="catalytic activity">
    <reaction evidence="9">
        <text>8-oxo-dGTP + H2O = 8-oxo-dGMP + diphosphate + H(+)</text>
        <dbReference type="Rhea" id="RHEA:31575"/>
        <dbReference type="ChEBI" id="CHEBI:15377"/>
        <dbReference type="ChEBI" id="CHEBI:15378"/>
        <dbReference type="ChEBI" id="CHEBI:33019"/>
        <dbReference type="ChEBI" id="CHEBI:63224"/>
        <dbReference type="ChEBI" id="CHEBI:77896"/>
    </reaction>
    <physiologicalReaction direction="left-to-right" evidence="9">
        <dbReference type="Rhea" id="RHEA:31576"/>
    </physiologicalReaction>
</comment>
<protein>
    <recommendedName>
        <fullName evidence="12">Oxidized purine nucleoside triphosphate hydrolase</fullName>
        <ecNumber evidence="11">3.6.1.56</ecNumber>
    </recommendedName>
    <alternativeName>
        <fullName evidence="16">2-hydroxy-dATP diphosphatase</fullName>
    </alternativeName>
    <alternativeName>
        <fullName evidence="15">7,8-dihydro-8-oxoguanine triphosphatase</fullName>
    </alternativeName>
    <alternativeName>
        <fullName evidence="14">8-oxo-dGTPase</fullName>
    </alternativeName>
    <alternativeName>
        <fullName evidence="17">Methylated purine nucleoside triphosphate hydrolase</fullName>
    </alternativeName>
    <alternativeName>
        <fullName evidence="13">Nucleoside diphosphate-linked moiety X motif 1</fullName>
    </alternativeName>
</protein>
<gene>
    <name evidence="24 25" type="primary">LOC109462838</name>
</gene>
<evidence type="ECO:0000256" key="21">
    <source>
        <dbReference type="ARBA" id="ARBA00053094"/>
    </source>
</evidence>
<keyword evidence="5" id="KW-0378">Hydrolase</keyword>
<evidence type="ECO:0000256" key="9">
    <source>
        <dbReference type="ARBA" id="ARBA00024486"/>
    </source>
</evidence>
<evidence type="ECO:0000256" key="4">
    <source>
        <dbReference type="ARBA" id="ARBA00022723"/>
    </source>
</evidence>
<evidence type="ECO:0000256" key="18">
    <source>
        <dbReference type="ARBA" id="ARBA00048002"/>
    </source>
</evidence>
<dbReference type="GO" id="GO:0005737">
    <property type="term" value="C:cytoplasm"/>
    <property type="evidence" value="ECO:0007669"/>
    <property type="project" value="TreeGrafter"/>
</dbReference>
<name>A0A6P4XEU2_BRABE</name>
<comment type="cofactor">
    <cofactor evidence="1">
        <name>Mg(2+)</name>
        <dbReference type="ChEBI" id="CHEBI:18420"/>
    </cofactor>
</comment>
<comment type="catalytic activity">
    <reaction evidence="10">
        <text>2-oxo-ATP + H2O = 2-oxo-AMP + diphosphate + H(+)</text>
        <dbReference type="Rhea" id="RHEA:67392"/>
        <dbReference type="ChEBI" id="CHEBI:15377"/>
        <dbReference type="ChEBI" id="CHEBI:15378"/>
        <dbReference type="ChEBI" id="CHEBI:33019"/>
        <dbReference type="ChEBI" id="CHEBI:71395"/>
        <dbReference type="ChEBI" id="CHEBI:172878"/>
    </reaction>
    <physiologicalReaction direction="left-to-right" evidence="10">
        <dbReference type="Rhea" id="RHEA:67393"/>
    </physiologicalReaction>
</comment>
<reference evidence="24 25" key="1">
    <citation type="submission" date="2025-04" db="UniProtKB">
        <authorList>
            <consortium name="RefSeq"/>
        </authorList>
    </citation>
    <scope>IDENTIFICATION</scope>
    <source>
        <tissue evidence="24 25">Gonad</tissue>
    </source>
</reference>
<dbReference type="InterPro" id="IPR000086">
    <property type="entry name" value="NUDIX_hydrolase_dom"/>
</dbReference>
<evidence type="ECO:0000256" key="10">
    <source>
        <dbReference type="ARBA" id="ARBA00024596"/>
    </source>
</evidence>
<evidence type="ECO:0000256" key="5">
    <source>
        <dbReference type="ARBA" id="ARBA00022801"/>
    </source>
</evidence>
<evidence type="ECO:0000256" key="16">
    <source>
        <dbReference type="ARBA" id="ARBA00031927"/>
    </source>
</evidence>
<dbReference type="KEGG" id="bbel:109462838"/>
<evidence type="ECO:0000256" key="7">
    <source>
        <dbReference type="ARBA" id="ARBA00024448"/>
    </source>
</evidence>
<dbReference type="RefSeq" id="XP_019615031.1">
    <property type="nucleotide sequence ID" value="XM_019759472.1"/>
</dbReference>
<dbReference type="InterPro" id="IPR015797">
    <property type="entry name" value="NUDIX_hydrolase-like_dom_sf"/>
</dbReference>
<comment type="function">
    <text evidence="21">Oxidized purine nucleoside triphosphate hydrolase which is a prominent sanitizer of the oxidized nucleotide pool. Catalyzes the hydrolysis of 2-oxo-dATP (2-hydroxy-dATP) into 2-oxo-dAMP. Also has a significant hydrolase activity toward 2-oxo-ATP, 8-oxo-dGTP and 8-oxo-dATP. Through the hydrolysis of oxidized purine nucleoside triphosphates, prevents their incorporation into DNA and the subsequent transversions A:T to C:G and G:C to T:A. Also catalyzes the hydrolysis of methylated purine nucleoside triphosphate preventing their integration into DNA. Through this antimutagenic activity protects cells from oxidative stress.</text>
</comment>
<dbReference type="GO" id="GO:0046872">
    <property type="term" value="F:metal ion binding"/>
    <property type="evidence" value="ECO:0007669"/>
    <property type="project" value="UniProtKB-KW"/>
</dbReference>
<evidence type="ECO:0000256" key="3">
    <source>
        <dbReference type="ARBA" id="ARBA00011245"/>
    </source>
</evidence>
<evidence type="ECO:0000256" key="2">
    <source>
        <dbReference type="ARBA" id="ARBA00005582"/>
    </source>
</evidence>
<comment type="catalytic activity">
    <reaction evidence="18">
        <text>N(6)-methyl-ATP + H2O = N(6)-methyl-AMP + diphosphate + H(+)</text>
        <dbReference type="Rhea" id="RHEA:67608"/>
        <dbReference type="ChEBI" id="CHEBI:15377"/>
        <dbReference type="ChEBI" id="CHEBI:15378"/>
        <dbReference type="ChEBI" id="CHEBI:33019"/>
        <dbReference type="ChEBI" id="CHEBI:144842"/>
        <dbReference type="ChEBI" id="CHEBI:172873"/>
    </reaction>
    <physiologicalReaction direction="left-to-right" evidence="18">
        <dbReference type="Rhea" id="RHEA:67609"/>
    </physiologicalReaction>
</comment>
<comment type="catalytic activity">
    <reaction evidence="19">
        <text>O(6)-methyl-dGTP + H2O = O(6)-methyl-dGMP + diphosphate + H(+)</text>
        <dbReference type="Rhea" id="RHEA:67600"/>
        <dbReference type="ChEBI" id="CHEBI:15377"/>
        <dbReference type="ChEBI" id="CHEBI:15378"/>
        <dbReference type="ChEBI" id="CHEBI:33019"/>
        <dbReference type="ChEBI" id="CHEBI:169974"/>
        <dbReference type="ChEBI" id="CHEBI:169975"/>
    </reaction>
    <physiologicalReaction direction="left-to-right" evidence="19">
        <dbReference type="Rhea" id="RHEA:67601"/>
    </physiologicalReaction>
</comment>
<evidence type="ECO:0000256" key="14">
    <source>
        <dbReference type="ARBA" id="ARBA00030634"/>
    </source>
</evidence>
<sequence>MSIPVHLSRKVLTLVLIRHQQQVLLGMKKRGFGAGRWNGFGGKVEVGETIEQAAKRELEEESCLKVERLQKVGLLLFEFVGDPVILEVHVFSSRQFTGEPRETEEMRPKWFPVEHIPYDSMWPDDVHWFPLFLKGTKFSGFFKFKGHDTILEHTLQELDTLPQ</sequence>
<comment type="catalytic activity">
    <reaction evidence="20">
        <text>N(6)-methyl-dATP + H2O = N(6)-methyl-dAMP + diphosphate + H(+)</text>
        <dbReference type="Rhea" id="RHEA:67604"/>
        <dbReference type="ChEBI" id="CHEBI:15377"/>
        <dbReference type="ChEBI" id="CHEBI:15378"/>
        <dbReference type="ChEBI" id="CHEBI:33019"/>
        <dbReference type="ChEBI" id="CHEBI:169976"/>
        <dbReference type="ChEBI" id="CHEBI:172872"/>
    </reaction>
    <physiologicalReaction direction="left-to-right" evidence="20">
        <dbReference type="Rhea" id="RHEA:67605"/>
    </physiologicalReaction>
</comment>
<comment type="catalytic activity">
    <reaction evidence="8">
        <text>2-oxo-dATP + H2O = 2-oxo-dAMP + diphosphate + H(+)</text>
        <dbReference type="Rhea" id="RHEA:31583"/>
        <dbReference type="ChEBI" id="CHEBI:15377"/>
        <dbReference type="ChEBI" id="CHEBI:15378"/>
        <dbReference type="ChEBI" id="CHEBI:33019"/>
        <dbReference type="ChEBI" id="CHEBI:63212"/>
        <dbReference type="ChEBI" id="CHEBI:77897"/>
        <dbReference type="EC" id="3.6.1.56"/>
    </reaction>
    <physiologicalReaction direction="left-to-right" evidence="8">
        <dbReference type="Rhea" id="RHEA:31584"/>
    </physiologicalReaction>
</comment>
<evidence type="ECO:0000259" key="22">
    <source>
        <dbReference type="PROSITE" id="PS51462"/>
    </source>
</evidence>
<dbReference type="RefSeq" id="XP_019615030.1">
    <property type="nucleotide sequence ID" value="XM_019759471.1"/>
</dbReference>
<dbReference type="PANTHER" id="PTHR43758:SF2">
    <property type="entry name" value="OXIDIZED PURINE NUCLEOSIDE TRIPHOSPHATE HYDROLASE"/>
    <property type="match status" value="1"/>
</dbReference>
<dbReference type="InterPro" id="IPR003563">
    <property type="entry name" value="8ODP"/>
</dbReference>
<feature type="domain" description="Nudix hydrolase" evidence="22">
    <location>
        <begin position="6"/>
        <end position="134"/>
    </location>
</feature>
<evidence type="ECO:0000256" key="17">
    <source>
        <dbReference type="ARBA" id="ARBA00032071"/>
    </source>
</evidence>
<dbReference type="GO" id="GO:0008413">
    <property type="term" value="F:8-oxo-7,8-dihydroguanosine triphosphate pyrophosphatase activity"/>
    <property type="evidence" value="ECO:0007669"/>
    <property type="project" value="InterPro"/>
</dbReference>
<comment type="catalytic activity">
    <reaction evidence="7">
        <text>8-oxo-dATP + H2O = 8-oxo-dAMP + diphosphate + H(+)</text>
        <dbReference type="Rhea" id="RHEA:65396"/>
        <dbReference type="ChEBI" id="CHEBI:15377"/>
        <dbReference type="ChEBI" id="CHEBI:15378"/>
        <dbReference type="ChEBI" id="CHEBI:33019"/>
        <dbReference type="ChEBI" id="CHEBI:71361"/>
        <dbReference type="ChEBI" id="CHEBI:172871"/>
    </reaction>
    <physiologicalReaction direction="left-to-right" evidence="7">
        <dbReference type="Rhea" id="RHEA:65397"/>
    </physiologicalReaction>
</comment>
<dbReference type="Pfam" id="PF00293">
    <property type="entry name" value="NUDIX"/>
    <property type="match status" value="1"/>
</dbReference>
<evidence type="ECO:0000256" key="12">
    <source>
        <dbReference type="ARBA" id="ARBA00026218"/>
    </source>
</evidence>
<evidence type="ECO:0000256" key="6">
    <source>
        <dbReference type="ARBA" id="ARBA00022842"/>
    </source>
</evidence>
<evidence type="ECO:0000313" key="25">
    <source>
        <dbReference type="RefSeq" id="XP_019615031.1"/>
    </source>
</evidence>
<dbReference type="PROSITE" id="PS51462">
    <property type="entry name" value="NUDIX"/>
    <property type="match status" value="1"/>
</dbReference>
<evidence type="ECO:0000256" key="20">
    <source>
        <dbReference type="ARBA" id="ARBA00049032"/>
    </source>
</evidence>
<keyword evidence="23" id="KW-1185">Reference proteome</keyword>
<dbReference type="GO" id="GO:0008828">
    <property type="term" value="F:dATP diphosphatase activity"/>
    <property type="evidence" value="ECO:0007669"/>
    <property type="project" value="UniProtKB-EC"/>
</dbReference>
<dbReference type="GeneID" id="109462838"/>
<evidence type="ECO:0000313" key="24">
    <source>
        <dbReference type="RefSeq" id="XP_019615030.1"/>
    </source>
</evidence>
<accession>A0A6P4XEU2</accession>
<dbReference type="Gene3D" id="3.90.79.10">
    <property type="entry name" value="Nucleoside Triphosphate Pyrophosphohydrolase"/>
    <property type="match status" value="1"/>
</dbReference>
<dbReference type="GO" id="GO:0042262">
    <property type="term" value="P:DNA protection"/>
    <property type="evidence" value="ECO:0007669"/>
    <property type="project" value="InterPro"/>
</dbReference>